<comment type="caution">
    <text evidence="11">The sequence shown here is derived from an EMBL/GenBank/DDBJ whole genome shotgun (WGS) entry which is preliminary data.</text>
</comment>
<comment type="pathway">
    <text evidence="2">Amino-acid biosynthesis; L-lysine biosynthesis via DAP pathway; LL-2,6-diaminopimelate from (S)-tetrahydrodipicolinate (aminotransferase route): step 1/1.</text>
</comment>
<dbReference type="NCBIfam" id="TIGR03542">
    <property type="entry name" value="DAPAT_plant"/>
    <property type="match status" value="1"/>
</dbReference>
<dbReference type="InterPro" id="IPR015424">
    <property type="entry name" value="PyrdxlP-dep_Trfase"/>
</dbReference>
<evidence type="ECO:0000256" key="7">
    <source>
        <dbReference type="ARBA" id="ARBA00022898"/>
    </source>
</evidence>
<dbReference type="Proteomes" id="UP000435649">
    <property type="component" value="Unassembled WGS sequence"/>
</dbReference>
<protein>
    <recommendedName>
        <fullName evidence="4 9">LL-diaminopimelate aminotransferase</fullName>
        <ecNumber evidence="3 9">2.6.1.83</ecNumber>
    </recommendedName>
</protein>
<dbReference type="Gene3D" id="3.90.1150.10">
    <property type="entry name" value="Aspartate Aminotransferase, domain 1"/>
    <property type="match status" value="1"/>
</dbReference>
<evidence type="ECO:0000259" key="10">
    <source>
        <dbReference type="Pfam" id="PF00155"/>
    </source>
</evidence>
<keyword evidence="12" id="KW-1185">Reference proteome</keyword>
<evidence type="ECO:0000256" key="4">
    <source>
        <dbReference type="ARBA" id="ARBA00018052"/>
    </source>
</evidence>
<comment type="catalytic activity">
    <reaction evidence="8">
        <text>(2S,6S)-2,6-diaminopimelate + 2-oxoglutarate = (S)-2,3,4,5-tetrahydrodipicolinate + L-glutamate + H2O + H(+)</text>
        <dbReference type="Rhea" id="RHEA:23988"/>
        <dbReference type="ChEBI" id="CHEBI:15377"/>
        <dbReference type="ChEBI" id="CHEBI:15378"/>
        <dbReference type="ChEBI" id="CHEBI:16810"/>
        <dbReference type="ChEBI" id="CHEBI:16845"/>
        <dbReference type="ChEBI" id="CHEBI:29985"/>
        <dbReference type="ChEBI" id="CHEBI:57609"/>
        <dbReference type="EC" id="2.6.1.83"/>
    </reaction>
</comment>
<proteinExistence type="inferred from homology"/>
<dbReference type="RefSeq" id="WP_154418952.1">
    <property type="nucleotide sequence ID" value="NZ_VUNS01000013.1"/>
</dbReference>
<keyword evidence="5 11" id="KW-0032">Aminotransferase</keyword>
<dbReference type="PANTHER" id="PTHR43144">
    <property type="entry name" value="AMINOTRANSFERASE"/>
    <property type="match status" value="1"/>
</dbReference>
<evidence type="ECO:0000256" key="3">
    <source>
        <dbReference type="ARBA" id="ARBA00013138"/>
    </source>
</evidence>
<evidence type="ECO:0000313" key="12">
    <source>
        <dbReference type="Proteomes" id="UP000435649"/>
    </source>
</evidence>
<dbReference type="EMBL" id="VUNS01000013">
    <property type="protein sequence ID" value="MST97851.1"/>
    <property type="molecule type" value="Genomic_DNA"/>
</dbReference>
<dbReference type="GO" id="GO:0010285">
    <property type="term" value="F:L,L-diaminopimelate aminotransferase activity"/>
    <property type="evidence" value="ECO:0007669"/>
    <property type="project" value="UniProtKB-EC"/>
</dbReference>
<feature type="domain" description="Aminotransferase class I/classII large" evidence="10">
    <location>
        <begin position="35"/>
        <end position="405"/>
    </location>
</feature>
<organism evidence="11 12">
    <name type="scientific">Victivallis lenta</name>
    <dbReference type="NCBI Taxonomy" id="2606640"/>
    <lineage>
        <taxon>Bacteria</taxon>
        <taxon>Pseudomonadati</taxon>
        <taxon>Lentisphaerota</taxon>
        <taxon>Lentisphaeria</taxon>
        <taxon>Victivallales</taxon>
        <taxon>Victivallaceae</taxon>
        <taxon>Victivallis</taxon>
    </lineage>
</organism>
<dbReference type="Pfam" id="PF00155">
    <property type="entry name" value="Aminotran_1_2"/>
    <property type="match status" value="1"/>
</dbReference>
<accession>A0A844G5I6</accession>
<comment type="cofactor">
    <cofactor evidence="1">
        <name>pyridoxal 5'-phosphate</name>
        <dbReference type="ChEBI" id="CHEBI:597326"/>
    </cofactor>
</comment>
<dbReference type="CDD" id="cd00609">
    <property type="entry name" value="AAT_like"/>
    <property type="match status" value="1"/>
</dbReference>
<dbReference type="InterPro" id="IPR015421">
    <property type="entry name" value="PyrdxlP-dep_Trfase_major"/>
</dbReference>
<reference evidence="11 12" key="1">
    <citation type="submission" date="2019-08" db="EMBL/GenBank/DDBJ databases">
        <title>In-depth cultivation of the pig gut microbiome towards novel bacterial diversity and tailored functional studies.</title>
        <authorList>
            <person name="Wylensek D."/>
            <person name="Hitch T.C.A."/>
            <person name="Clavel T."/>
        </authorList>
    </citation>
    <scope>NUCLEOTIDE SEQUENCE [LARGE SCALE GENOMIC DNA]</scope>
    <source>
        <strain evidence="11 12">BBE-744-WT-12</strain>
    </source>
</reference>
<dbReference type="AlphaFoldDB" id="A0A844G5I6"/>
<gene>
    <name evidence="11" type="ORF">FYJ85_12470</name>
</gene>
<dbReference type="InterPro" id="IPR004839">
    <property type="entry name" value="Aminotransferase_I/II_large"/>
</dbReference>
<evidence type="ECO:0000256" key="6">
    <source>
        <dbReference type="ARBA" id="ARBA00022679"/>
    </source>
</evidence>
<name>A0A844G5I6_9BACT</name>
<dbReference type="GO" id="GO:0009089">
    <property type="term" value="P:lysine biosynthetic process via diaminopimelate"/>
    <property type="evidence" value="ECO:0007669"/>
    <property type="project" value="UniProtKB-UniPathway"/>
</dbReference>
<dbReference type="SUPFAM" id="SSF53383">
    <property type="entry name" value="PLP-dependent transferases"/>
    <property type="match status" value="1"/>
</dbReference>
<keyword evidence="7" id="KW-0663">Pyridoxal phosphate</keyword>
<evidence type="ECO:0000256" key="5">
    <source>
        <dbReference type="ARBA" id="ARBA00022576"/>
    </source>
</evidence>
<dbReference type="UniPathway" id="UPA00034">
    <property type="reaction ID" value="UER00466"/>
</dbReference>
<sequence length="412" mass="44850">MAQINSNYLKLPGSYLFAAVAKKVAAFREAHPEADIIRLGIGDVTRPLVPAVVEAMHRAVGEMASCETFRGYGPEQGYDFLIDAVIRAEYGSRGVGLDRDEVFVSDGSKCDVANIQEIFDSGSRVAIGDPVYPVYLDTNVMAGRTGEAGPDGRFEGVTYLAATAENGFAPALPERPVDLIYLCSPNNPTGTVLSREELAKWVAYARETGAVILFDSAYSAYIREPGLPGSIYEIPGAKEVAVEFKSFSKTAGFTGVRCAFTVVPKALKARAADGTLRSLNALWNRRQCTKFNGVSYVVQRGAEAVYSEAGLPQIRQQIDYYMENARIIREGLSGAGYTVFGGKNAPYIWWKLPDGLDSMRFSDTLLERCRVVGTPGVGFGPGGEGYFRLTAFGDRERTKEAVERIRQAELFA</sequence>
<evidence type="ECO:0000256" key="2">
    <source>
        <dbReference type="ARBA" id="ARBA00004982"/>
    </source>
</evidence>
<dbReference type="GO" id="GO:0030170">
    <property type="term" value="F:pyridoxal phosphate binding"/>
    <property type="evidence" value="ECO:0007669"/>
    <property type="project" value="UniProtKB-UniRule"/>
</dbReference>
<dbReference type="FunFam" id="3.40.640.10:FF:000099">
    <property type="entry name" value="LL-diaminopimelate aminotransferase, chloroplastic"/>
    <property type="match status" value="1"/>
</dbReference>
<keyword evidence="6 11" id="KW-0808">Transferase</keyword>
<dbReference type="InterPro" id="IPR019942">
    <property type="entry name" value="DapL/ALD1"/>
</dbReference>
<evidence type="ECO:0000256" key="9">
    <source>
        <dbReference type="NCBIfam" id="TIGR03542"/>
    </source>
</evidence>
<dbReference type="InterPro" id="IPR015422">
    <property type="entry name" value="PyrdxlP-dep_Trfase_small"/>
</dbReference>
<dbReference type="HAMAP" id="MF_01642">
    <property type="entry name" value="DapL_aminotrans_1"/>
    <property type="match status" value="1"/>
</dbReference>
<dbReference type="Gene3D" id="3.40.640.10">
    <property type="entry name" value="Type I PLP-dependent aspartate aminotransferase-like (Major domain)"/>
    <property type="match status" value="1"/>
</dbReference>
<evidence type="ECO:0000256" key="8">
    <source>
        <dbReference type="ARBA" id="ARBA00051934"/>
    </source>
</evidence>
<evidence type="ECO:0000256" key="1">
    <source>
        <dbReference type="ARBA" id="ARBA00001933"/>
    </source>
</evidence>
<dbReference type="EC" id="2.6.1.83" evidence="3 9"/>
<evidence type="ECO:0000313" key="11">
    <source>
        <dbReference type="EMBL" id="MST97851.1"/>
    </source>
</evidence>